<proteinExistence type="predicted"/>
<organism evidence="1 2">
    <name type="scientific">Nakamurella alba</name>
    <dbReference type="NCBI Taxonomy" id="2665158"/>
    <lineage>
        <taxon>Bacteria</taxon>
        <taxon>Bacillati</taxon>
        <taxon>Actinomycetota</taxon>
        <taxon>Actinomycetes</taxon>
        <taxon>Nakamurellales</taxon>
        <taxon>Nakamurellaceae</taxon>
        <taxon>Nakamurella</taxon>
    </lineage>
</organism>
<dbReference type="Proteomes" id="UP000460221">
    <property type="component" value="Unassembled WGS sequence"/>
</dbReference>
<dbReference type="EMBL" id="WLYK01000013">
    <property type="protein sequence ID" value="MTD17062.1"/>
    <property type="molecule type" value="Genomic_DNA"/>
</dbReference>
<comment type="caution">
    <text evidence="1">The sequence shown here is derived from an EMBL/GenBank/DDBJ whole genome shotgun (WGS) entry which is preliminary data.</text>
</comment>
<dbReference type="RefSeq" id="WP_154771062.1">
    <property type="nucleotide sequence ID" value="NZ_WLYK01000013.1"/>
</dbReference>
<accession>A0A7K1FSE2</accession>
<protein>
    <submittedName>
        <fullName evidence="1">Uncharacterized protein</fullName>
    </submittedName>
</protein>
<sequence>MTAFLVLLFPVLLMVFALLMSKVEERLKPAAVTEDEVEEFLEQARPDEVNTFIREGWTGALARFRLRRKPRPRRIRKGG</sequence>
<keyword evidence="2" id="KW-1185">Reference proteome</keyword>
<name>A0A7K1FSE2_9ACTN</name>
<evidence type="ECO:0000313" key="2">
    <source>
        <dbReference type="Proteomes" id="UP000460221"/>
    </source>
</evidence>
<gene>
    <name evidence="1" type="ORF">GIS00_24300</name>
</gene>
<reference evidence="1 2" key="1">
    <citation type="submission" date="2019-11" db="EMBL/GenBank/DDBJ databases">
        <authorList>
            <person name="Jiang L.-Q."/>
        </authorList>
    </citation>
    <scope>NUCLEOTIDE SEQUENCE [LARGE SCALE GENOMIC DNA]</scope>
    <source>
        <strain evidence="1 2">YIM 132087</strain>
    </source>
</reference>
<evidence type="ECO:0000313" key="1">
    <source>
        <dbReference type="EMBL" id="MTD17062.1"/>
    </source>
</evidence>
<dbReference type="AlphaFoldDB" id="A0A7K1FSE2"/>